<dbReference type="Proteomes" id="UP000179467">
    <property type="component" value="Unassembled WGS sequence"/>
</dbReference>
<accession>A0A1S1H9D5</accession>
<reference evidence="2 3" key="1">
    <citation type="submission" date="2016-09" db="EMBL/GenBank/DDBJ databases">
        <title>Metabolic pathway, cell adaptation mechanisms and a novel monoxygenase revealed through proteogenomic-transcription analysis of a Sphingomonas haloaromaticamans strain degrading the fungicide ortho-phenylphenol.</title>
        <authorList>
            <person name="Perruchon C."/>
            <person name="Papadopoulou E.S."/>
            <person name="Rousidou C."/>
            <person name="Vasileiadis S."/>
            <person name="Tanou G."/>
            <person name="Amoutzias G."/>
            <person name="Molassiotis A."/>
            <person name="Karpouzas D.G."/>
        </authorList>
    </citation>
    <scope>NUCLEOTIDE SEQUENCE [LARGE SCALE GENOMIC DNA]</scope>
    <source>
        <strain evidence="2 3">P3</strain>
    </source>
</reference>
<evidence type="ECO:0000256" key="1">
    <source>
        <dbReference type="SAM" id="MobiDB-lite"/>
    </source>
</evidence>
<sequence length="115" mass="12973">MQALLHREQDIGVAAGLDIDDPIWMKTGEMKGRGKQVAPAQAPEDGTFHSRQDSRQKDRRTRLVREIGTAHHFMESTCSNASARQSLIQFVDAERDRFALNAYALDTRSQIFKDG</sequence>
<comment type="caution">
    <text evidence="2">The sequence shown here is derived from an EMBL/GenBank/DDBJ whole genome shotgun (WGS) entry which is preliminary data.</text>
</comment>
<evidence type="ECO:0000313" key="3">
    <source>
        <dbReference type="Proteomes" id="UP000179467"/>
    </source>
</evidence>
<protein>
    <submittedName>
        <fullName evidence="2">Uncharacterized protein</fullName>
    </submittedName>
</protein>
<feature type="region of interest" description="Disordered" evidence="1">
    <location>
        <begin position="28"/>
        <end position="60"/>
    </location>
</feature>
<feature type="compositionally biased region" description="Basic and acidic residues" evidence="1">
    <location>
        <begin position="46"/>
        <end position="60"/>
    </location>
</feature>
<dbReference type="EMBL" id="MIPT01000002">
    <property type="protein sequence ID" value="OHT17923.1"/>
    <property type="molecule type" value="Genomic_DNA"/>
</dbReference>
<keyword evidence="3" id="KW-1185">Reference proteome</keyword>
<evidence type="ECO:0000313" key="2">
    <source>
        <dbReference type="EMBL" id="OHT17923.1"/>
    </source>
</evidence>
<organism evidence="2 3">
    <name type="scientific">Edaphosphingomonas haloaromaticamans</name>
    <dbReference type="NCBI Taxonomy" id="653954"/>
    <lineage>
        <taxon>Bacteria</taxon>
        <taxon>Pseudomonadati</taxon>
        <taxon>Pseudomonadota</taxon>
        <taxon>Alphaproteobacteria</taxon>
        <taxon>Sphingomonadales</taxon>
        <taxon>Rhizorhabdaceae</taxon>
        <taxon>Edaphosphingomonas</taxon>
    </lineage>
</organism>
<proteinExistence type="predicted"/>
<gene>
    <name evidence="2" type="ORF">BHE75_04427</name>
</gene>
<name>A0A1S1H9D5_9SPHN</name>
<dbReference type="AlphaFoldDB" id="A0A1S1H9D5"/>